<evidence type="ECO:0000313" key="2">
    <source>
        <dbReference type="Proteomes" id="UP000521943"/>
    </source>
</evidence>
<comment type="caution">
    <text evidence="1">The sequence shown here is derived from an EMBL/GenBank/DDBJ whole genome shotgun (WGS) entry which is preliminary data.</text>
</comment>
<reference evidence="1 2" key="1">
    <citation type="submission" date="2020-07" db="EMBL/GenBank/DDBJ databases">
        <title>Comparative genomics of pyrophilous fungi reveals a link between fire events and developmental genes.</title>
        <authorList>
            <consortium name="DOE Joint Genome Institute"/>
            <person name="Steindorff A.S."/>
            <person name="Carver A."/>
            <person name="Calhoun S."/>
            <person name="Stillman K."/>
            <person name="Liu H."/>
            <person name="Lipzen A."/>
            <person name="Pangilinan J."/>
            <person name="Labutti K."/>
            <person name="Bruns T.D."/>
            <person name="Grigoriev I.V."/>
        </authorList>
    </citation>
    <scope>NUCLEOTIDE SEQUENCE [LARGE SCALE GENOMIC DNA]</scope>
    <source>
        <strain evidence="1 2">CBS 144469</strain>
    </source>
</reference>
<dbReference type="OrthoDB" id="3830579at2759"/>
<proteinExistence type="predicted"/>
<dbReference type="AlphaFoldDB" id="A0A8H6MAU5"/>
<dbReference type="Proteomes" id="UP000521943">
    <property type="component" value="Unassembled WGS sequence"/>
</dbReference>
<evidence type="ECO:0000313" key="1">
    <source>
        <dbReference type="EMBL" id="KAF6757412.1"/>
    </source>
</evidence>
<name>A0A8H6MAU5_9AGAR</name>
<organism evidence="1 2">
    <name type="scientific">Ephemerocybe angulata</name>
    <dbReference type="NCBI Taxonomy" id="980116"/>
    <lineage>
        <taxon>Eukaryota</taxon>
        <taxon>Fungi</taxon>
        <taxon>Dikarya</taxon>
        <taxon>Basidiomycota</taxon>
        <taxon>Agaricomycotina</taxon>
        <taxon>Agaricomycetes</taxon>
        <taxon>Agaricomycetidae</taxon>
        <taxon>Agaricales</taxon>
        <taxon>Agaricineae</taxon>
        <taxon>Psathyrellaceae</taxon>
        <taxon>Ephemerocybe</taxon>
    </lineage>
</organism>
<accession>A0A8H6MAU5</accession>
<dbReference type="EMBL" id="JACGCI010000022">
    <property type="protein sequence ID" value="KAF6757412.1"/>
    <property type="molecule type" value="Genomic_DNA"/>
</dbReference>
<sequence>MHQALILLHSSYNGLQIEDKKANYLVVVWESLENHETLKTSALHADLVSSLKETLVAGPVTLDFTEFTGEFSNSFDAPVTELCVLNLKEGKTEEQLALQFGALNETFTTGNFIGAHPPATFGELVGKRGTFLFTSGWDRVEDHYSAAGSEAAQAEAARLLELVDTVSLAHVSLTKNRRALASGYWQWQAGAYSGLRIGARRLCQGQFHQCLSTLMETTVYEDNHISGRLYHNCTTNREEDMYLGNY</sequence>
<keyword evidence="2" id="KW-1185">Reference proteome</keyword>
<gene>
    <name evidence="1" type="ORF">DFP72DRAFT_845841</name>
</gene>
<protein>
    <submittedName>
        <fullName evidence="1">Uncharacterized protein</fullName>
    </submittedName>
</protein>